<reference evidence="3" key="1">
    <citation type="submission" date="2025-08" db="UniProtKB">
        <authorList>
            <consortium name="Ensembl"/>
        </authorList>
    </citation>
    <scope>IDENTIFICATION</scope>
</reference>
<dbReference type="InterPro" id="IPR001304">
    <property type="entry name" value="C-type_lectin-like"/>
</dbReference>
<dbReference type="AlphaFoldDB" id="A0A3Q3VZ08"/>
<dbReference type="InterPro" id="IPR016186">
    <property type="entry name" value="C-type_lectin-like/link_sf"/>
</dbReference>
<protein>
    <recommendedName>
        <fullName evidence="2">C-type lectin domain-containing protein</fullName>
    </recommendedName>
</protein>
<evidence type="ECO:0000256" key="1">
    <source>
        <dbReference type="ARBA" id="ARBA00023157"/>
    </source>
</evidence>
<feature type="domain" description="C-type lectin" evidence="2">
    <location>
        <begin position="127"/>
        <end position="238"/>
    </location>
</feature>
<dbReference type="PROSITE" id="PS00615">
    <property type="entry name" value="C_TYPE_LECTIN_1"/>
    <property type="match status" value="1"/>
</dbReference>
<proteinExistence type="predicted"/>
<evidence type="ECO:0000259" key="2">
    <source>
        <dbReference type="PROSITE" id="PS50041"/>
    </source>
</evidence>
<dbReference type="InterPro" id="IPR018378">
    <property type="entry name" value="C-type_lectin_CS"/>
</dbReference>
<keyword evidence="1" id="KW-1015">Disulfide bond</keyword>
<evidence type="ECO:0000313" key="3">
    <source>
        <dbReference type="Ensembl" id="ENSMMOP00000001389.1"/>
    </source>
</evidence>
<sequence>MIDQRDHILATDFKIIASGLWFIGPVMKTKRYTKSFIPFAIKLLNLDSSLWELVTFITAQNNWTPIMQTRTWENSPNILIRLRVGSQVNKNWANKSKTQGTTQKYKSQGQNLLEGSCGRCRPGWVFLKSSCYYFSSQVESNTKKNWLDSRADCVHQGGHLLVINNLEEQKGFWIGLTDVATPGTWVWVDNVTLSETMYWRTGQPNHEGPQSGNCAAFYQYNDPRKTWFNGNCQEHLLYWICEKEPSHT</sequence>
<dbReference type="Proteomes" id="UP000261620">
    <property type="component" value="Unplaced"/>
</dbReference>
<dbReference type="Gene3D" id="3.10.100.10">
    <property type="entry name" value="Mannose-Binding Protein A, subunit A"/>
    <property type="match status" value="1"/>
</dbReference>
<dbReference type="SMART" id="SM00034">
    <property type="entry name" value="CLECT"/>
    <property type="match status" value="1"/>
</dbReference>
<dbReference type="STRING" id="94237.ENSMMOP00000001389"/>
<dbReference type="Pfam" id="PF00059">
    <property type="entry name" value="Lectin_C"/>
    <property type="match status" value="1"/>
</dbReference>
<name>A0A3Q3VZ08_MOLML</name>
<dbReference type="Ensembl" id="ENSMMOT00000001418.1">
    <property type="protein sequence ID" value="ENSMMOP00000001389.1"/>
    <property type="gene ID" value="ENSMMOG00000001168.1"/>
</dbReference>
<accession>A0A3Q3VZ08</accession>
<reference evidence="3" key="2">
    <citation type="submission" date="2025-09" db="UniProtKB">
        <authorList>
            <consortium name="Ensembl"/>
        </authorList>
    </citation>
    <scope>IDENTIFICATION</scope>
</reference>
<dbReference type="PROSITE" id="PS50041">
    <property type="entry name" value="C_TYPE_LECTIN_2"/>
    <property type="match status" value="1"/>
</dbReference>
<dbReference type="PANTHER" id="PTHR22803">
    <property type="entry name" value="MANNOSE, PHOSPHOLIPASE, LECTIN RECEPTOR RELATED"/>
    <property type="match status" value="1"/>
</dbReference>
<keyword evidence="4" id="KW-1185">Reference proteome</keyword>
<dbReference type="InterPro" id="IPR050111">
    <property type="entry name" value="C-type_lectin/snaclec_domain"/>
</dbReference>
<organism evidence="3 4">
    <name type="scientific">Mola mola</name>
    <name type="common">Ocean sunfish</name>
    <name type="synonym">Tetraodon mola</name>
    <dbReference type="NCBI Taxonomy" id="94237"/>
    <lineage>
        <taxon>Eukaryota</taxon>
        <taxon>Metazoa</taxon>
        <taxon>Chordata</taxon>
        <taxon>Craniata</taxon>
        <taxon>Vertebrata</taxon>
        <taxon>Euteleostomi</taxon>
        <taxon>Actinopterygii</taxon>
        <taxon>Neopterygii</taxon>
        <taxon>Teleostei</taxon>
        <taxon>Neoteleostei</taxon>
        <taxon>Acanthomorphata</taxon>
        <taxon>Eupercaria</taxon>
        <taxon>Tetraodontiformes</taxon>
        <taxon>Molidae</taxon>
        <taxon>Mola</taxon>
    </lineage>
</organism>
<dbReference type="InterPro" id="IPR016187">
    <property type="entry name" value="CTDL_fold"/>
</dbReference>
<dbReference type="SUPFAM" id="SSF56436">
    <property type="entry name" value="C-type lectin-like"/>
    <property type="match status" value="1"/>
</dbReference>
<evidence type="ECO:0000313" key="4">
    <source>
        <dbReference type="Proteomes" id="UP000261620"/>
    </source>
</evidence>